<feature type="coiled-coil region" evidence="1">
    <location>
        <begin position="20"/>
        <end position="72"/>
    </location>
</feature>
<evidence type="ECO:0000313" key="3">
    <source>
        <dbReference type="Proteomes" id="UP000828390"/>
    </source>
</evidence>
<protein>
    <submittedName>
        <fullName evidence="2">Uncharacterized protein</fullName>
    </submittedName>
</protein>
<keyword evidence="3" id="KW-1185">Reference proteome</keyword>
<proteinExistence type="predicted"/>
<dbReference type="AlphaFoldDB" id="A0A9D4RG44"/>
<reference evidence="2" key="2">
    <citation type="submission" date="2020-11" db="EMBL/GenBank/DDBJ databases">
        <authorList>
            <person name="McCartney M.A."/>
            <person name="Auch B."/>
            <person name="Kono T."/>
            <person name="Mallez S."/>
            <person name="Becker A."/>
            <person name="Gohl D.M."/>
            <person name="Silverstein K.A.T."/>
            <person name="Koren S."/>
            <person name="Bechman K.B."/>
            <person name="Herman A."/>
            <person name="Abrahante J.E."/>
            <person name="Garbe J."/>
        </authorList>
    </citation>
    <scope>NUCLEOTIDE SEQUENCE</scope>
    <source>
        <strain evidence="2">Duluth1</strain>
        <tissue evidence="2">Whole animal</tissue>
    </source>
</reference>
<gene>
    <name evidence="2" type="ORF">DPMN_029307</name>
</gene>
<sequence>MKILYVQEKLTVKDQLPEWYEKVEQNVEQIEETERQKLTQTPTEMEKSDITIKEVEEVIKDMNKLSAQSREE</sequence>
<reference evidence="2" key="1">
    <citation type="journal article" date="2019" name="bioRxiv">
        <title>The Genome of the Zebra Mussel, Dreissena polymorpha: A Resource for Invasive Species Research.</title>
        <authorList>
            <person name="McCartney M.A."/>
            <person name="Auch B."/>
            <person name="Kono T."/>
            <person name="Mallez S."/>
            <person name="Zhang Y."/>
            <person name="Obille A."/>
            <person name="Becker A."/>
            <person name="Abrahante J.E."/>
            <person name="Garbe J."/>
            <person name="Badalamenti J.P."/>
            <person name="Herman A."/>
            <person name="Mangelson H."/>
            <person name="Liachko I."/>
            <person name="Sullivan S."/>
            <person name="Sone E.D."/>
            <person name="Koren S."/>
            <person name="Silverstein K.A.T."/>
            <person name="Beckman K.B."/>
            <person name="Gohl D.M."/>
        </authorList>
    </citation>
    <scope>NUCLEOTIDE SEQUENCE</scope>
    <source>
        <strain evidence="2">Duluth1</strain>
        <tissue evidence="2">Whole animal</tissue>
    </source>
</reference>
<name>A0A9D4RG44_DREPO</name>
<accession>A0A9D4RG44</accession>
<dbReference type="EMBL" id="JAIWYP010000002">
    <property type="protein sequence ID" value="KAH3866248.1"/>
    <property type="molecule type" value="Genomic_DNA"/>
</dbReference>
<dbReference type="Proteomes" id="UP000828390">
    <property type="component" value="Unassembled WGS sequence"/>
</dbReference>
<comment type="caution">
    <text evidence="2">The sequence shown here is derived from an EMBL/GenBank/DDBJ whole genome shotgun (WGS) entry which is preliminary data.</text>
</comment>
<keyword evidence="1" id="KW-0175">Coiled coil</keyword>
<evidence type="ECO:0000313" key="2">
    <source>
        <dbReference type="EMBL" id="KAH3866248.1"/>
    </source>
</evidence>
<evidence type="ECO:0000256" key="1">
    <source>
        <dbReference type="SAM" id="Coils"/>
    </source>
</evidence>
<organism evidence="2 3">
    <name type="scientific">Dreissena polymorpha</name>
    <name type="common">Zebra mussel</name>
    <name type="synonym">Mytilus polymorpha</name>
    <dbReference type="NCBI Taxonomy" id="45954"/>
    <lineage>
        <taxon>Eukaryota</taxon>
        <taxon>Metazoa</taxon>
        <taxon>Spiralia</taxon>
        <taxon>Lophotrochozoa</taxon>
        <taxon>Mollusca</taxon>
        <taxon>Bivalvia</taxon>
        <taxon>Autobranchia</taxon>
        <taxon>Heteroconchia</taxon>
        <taxon>Euheterodonta</taxon>
        <taxon>Imparidentia</taxon>
        <taxon>Neoheterodontei</taxon>
        <taxon>Myida</taxon>
        <taxon>Dreissenoidea</taxon>
        <taxon>Dreissenidae</taxon>
        <taxon>Dreissena</taxon>
    </lineage>
</organism>